<evidence type="ECO:0000256" key="4">
    <source>
        <dbReference type="ARBA" id="ARBA00022741"/>
    </source>
</evidence>
<evidence type="ECO:0000256" key="2">
    <source>
        <dbReference type="ARBA" id="ARBA00022448"/>
    </source>
</evidence>
<dbReference type="SMART" id="SM00382">
    <property type="entry name" value="AAA"/>
    <property type="match status" value="1"/>
</dbReference>
<organism evidence="10 11">
    <name type="scientific">Chrysochromulina tobinii</name>
    <dbReference type="NCBI Taxonomy" id="1460289"/>
    <lineage>
        <taxon>Eukaryota</taxon>
        <taxon>Haptista</taxon>
        <taxon>Haptophyta</taxon>
        <taxon>Prymnesiophyceae</taxon>
        <taxon>Prymnesiales</taxon>
        <taxon>Chrysochromulinaceae</taxon>
        <taxon>Chrysochromulina</taxon>
    </lineage>
</organism>
<feature type="transmembrane region" description="Helical" evidence="8">
    <location>
        <begin position="474"/>
        <end position="492"/>
    </location>
</feature>
<keyword evidence="7 8" id="KW-0472">Membrane</keyword>
<evidence type="ECO:0000256" key="6">
    <source>
        <dbReference type="ARBA" id="ARBA00022989"/>
    </source>
</evidence>
<dbReference type="PANTHER" id="PTHR48041:SF78">
    <property type="entry name" value="ABC TRANSPORTER EXPRESSED IN TRACHEA, ISOFORM A"/>
    <property type="match status" value="1"/>
</dbReference>
<dbReference type="InterPro" id="IPR003439">
    <property type="entry name" value="ABC_transporter-like_ATP-bd"/>
</dbReference>
<dbReference type="EMBL" id="JWZX01001527">
    <property type="protein sequence ID" value="KOO33404.1"/>
    <property type="molecule type" value="Genomic_DNA"/>
</dbReference>
<evidence type="ECO:0000313" key="10">
    <source>
        <dbReference type="EMBL" id="KOO33404.1"/>
    </source>
</evidence>
<dbReference type="Gene3D" id="3.40.50.300">
    <property type="entry name" value="P-loop containing nucleotide triphosphate hydrolases"/>
    <property type="match status" value="1"/>
</dbReference>
<name>A0A0M0K3L2_9EUKA</name>
<dbReference type="GO" id="GO:0140359">
    <property type="term" value="F:ABC-type transporter activity"/>
    <property type="evidence" value="ECO:0007669"/>
    <property type="project" value="InterPro"/>
</dbReference>
<feature type="transmembrane region" description="Helical" evidence="8">
    <location>
        <begin position="429"/>
        <end position="453"/>
    </location>
</feature>
<reference evidence="11" key="1">
    <citation type="journal article" date="2015" name="PLoS Genet.">
        <title>Genome Sequence and Transcriptome Analyses of Chrysochromulina tobin: Metabolic Tools for Enhanced Algal Fitness in the Prominent Order Prymnesiales (Haptophyceae).</title>
        <authorList>
            <person name="Hovde B.T."/>
            <person name="Deodato C.R."/>
            <person name="Hunsperger H.M."/>
            <person name="Ryken S.A."/>
            <person name="Yost W."/>
            <person name="Jha R.K."/>
            <person name="Patterson J."/>
            <person name="Monnat R.J. Jr."/>
            <person name="Barlow S.B."/>
            <person name="Starkenburg S.R."/>
            <person name="Cattolico R.A."/>
        </authorList>
    </citation>
    <scope>NUCLEOTIDE SEQUENCE</scope>
    <source>
        <strain evidence="11">CCMP291</strain>
    </source>
</reference>
<dbReference type="GO" id="GO:0016887">
    <property type="term" value="F:ATP hydrolysis activity"/>
    <property type="evidence" value="ECO:0007669"/>
    <property type="project" value="InterPro"/>
</dbReference>
<accession>A0A0M0K3L2</accession>
<keyword evidence="6 8" id="KW-1133">Transmembrane helix</keyword>
<evidence type="ECO:0000313" key="11">
    <source>
        <dbReference type="Proteomes" id="UP000037460"/>
    </source>
</evidence>
<dbReference type="InterPro" id="IPR017871">
    <property type="entry name" value="ABC_transporter-like_CS"/>
</dbReference>
<dbReference type="Pfam" id="PF00005">
    <property type="entry name" value="ABC_tran"/>
    <property type="match status" value="1"/>
</dbReference>
<dbReference type="PANTHER" id="PTHR48041">
    <property type="entry name" value="ABC TRANSPORTER G FAMILY MEMBER 28"/>
    <property type="match status" value="1"/>
</dbReference>
<protein>
    <submittedName>
        <fullName evidence="10">ATP-binding cassette sub-family g member 1 isoform 1</fullName>
    </submittedName>
</protein>
<feature type="transmembrane region" description="Helical" evidence="8">
    <location>
        <begin position="591"/>
        <end position="614"/>
    </location>
</feature>
<evidence type="ECO:0000259" key="9">
    <source>
        <dbReference type="PROSITE" id="PS50893"/>
    </source>
</evidence>
<dbReference type="OrthoDB" id="66620at2759"/>
<evidence type="ECO:0000256" key="3">
    <source>
        <dbReference type="ARBA" id="ARBA00022692"/>
    </source>
</evidence>
<evidence type="ECO:0000256" key="7">
    <source>
        <dbReference type="ARBA" id="ARBA00023136"/>
    </source>
</evidence>
<evidence type="ECO:0000256" key="5">
    <source>
        <dbReference type="ARBA" id="ARBA00022840"/>
    </source>
</evidence>
<feature type="transmembrane region" description="Helical" evidence="8">
    <location>
        <begin position="504"/>
        <end position="523"/>
    </location>
</feature>
<keyword evidence="5 10" id="KW-0067">ATP-binding</keyword>
<keyword evidence="11" id="KW-1185">Reference proteome</keyword>
<feature type="transmembrane region" description="Helical" evidence="8">
    <location>
        <begin position="352"/>
        <end position="373"/>
    </location>
</feature>
<comment type="subcellular location">
    <subcellularLocation>
        <location evidence="1">Membrane</location>
        <topology evidence="1">Multi-pass membrane protein</topology>
    </subcellularLocation>
</comment>
<feature type="domain" description="ABC transporter" evidence="9">
    <location>
        <begin position="27"/>
        <end position="272"/>
    </location>
</feature>
<dbReference type="Pfam" id="PF01061">
    <property type="entry name" value="ABC2_membrane"/>
    <property type="match status" value="1"/>
</dbReference>
<evidence type="ECO:0000256" key="8">
    <source>
        <dbReference type="SAM" id="Phobius"/>
    </source>
</evidence>
<dbReference type="Proteomes" id="UP000037460">
    <property type="component" value="Unassembled WGS sequence"/>
</dbReference>
<dbReference type="PROSITE" id="PS50893">
    <property type="entry name" value="ABC_TRANSPORTER_2"/>
    <property type="match status" value="1"/>
</dbReference>
<dbReference type="InterPro" id="IPR050352">
    <property type="entry name" value="ABCG_transporters"/>
</dbReference>
<dbReference type="InterPro" id="IPR013525">
    <property type="entry name" value="ABC2_TM"/>
</dbReference>
<feature type="transmembrane region" description="Helical" evidence="8">
    <location>
        <begin position="535"/>
        <end position="555"/>
    </location>
</feature>
<dbReference type="PROSITE" id="PS00211">
    <property type="entry name" value="ABC_TRANSPORTER_1"/>
    <property type="match status" value="1"/>
</dbReference>
<dbReference type="GO" id="GO:0005886">
    <property type="term" value="C:plasma membrane"/>
    <property type="evidence" value="ECO:0007669"/>
    <property type="project" value="TreeGrafter"/>
</dbReference>
<gene>
    <name evidence="10" type="ORF">Ctob_008770</name>
</gene>
<dbReference type="AlphaFoldDB" id="A0A0M0K3L2"/>
<keyword evidence="2" id="KW-0813">Transport</keyword>
<proteinExistence type="predicted"/>
<dbReference type="InterPro" id="IPR027417">
    <property type="entry name" value="P-loop_NTPase"/>
</dbReference>
<keyword evidence="3 8" id="KW-0812">Transmembrane</keyword>
<sequence length="619" mass="67147">MAGIDLHPVVAVSVADTATSIPPQIQLVFDQVSVDVPIKGDHGKPSTKRILDSVSGIFGPDEAWAVMGPSGSGKTTLLNALTGVTKPTVGTITVNNHPFDRATMRQISAFVPQDDLLTPTLTVHEALMDAALFKTGLPTQDREARVTTLISQFGLEECRDVLIGHPGSNKGISGGQKRRLSVALELCGNPSLLYLDEPTSGLDAVNTMSLVRRLSNLAASGVTVIATIHQPSAAAFFTFDRLLLLHRGQICYQGPVALGAQPVAFFAAAGFVCPALENPADFMFEVLVMNTAAIRAAYLEGSMVPEDAQRAPDAKMSLLPARRTASAYPASRAIQMYAHVRRNLLGMRRDPLLARIRVGSAVGVSLIVGVLYFDIGNGATGVNQIISLLVFSMIFLAITSALPVVIAILPEFDVVQKECRNNWYSPWAYVPAKLITELPLLVVPPLLFLAIMGNMTTLSWQTKGESSESDVSRFFMLYLALFLVVFATNSWAYFLSGLAPTTQIATLITPGSIMPMALLSGFFVNQQDMSWIFRWFTYINYLNYAWQALASASFIERTFDVPLATGLSTGDEILRTRLGLPVVTGSILSDYWANIGILVGFVIFFRILATVIIARRLRK</sequence>
<feature type="transmembrane region" description="Helical" evidence="8">
    <location>
        <begin position="385"/>
        <end position="409"/>
    </location>
</feature>
<dbReference type="GO" id="GO:0005524">
    <property type="term" value="F:ATP binding"/>
    <property type="evidence" value="ECO:0007669"/>
    <property type="project" value="UniProtKB-KW"/>
</dbReference>
<dbReference type="SUPFAM" id="SSF52540">
    <property type="entry name" value="P-loop containing nucleoside triphosphate hydrolases"/>
    <property type="match status" value="1"/>
</dbReference>
<evidence type="ECO:0000256" key="1">
    <source>
        <dbReference type="ARBA" id="ARBA00004141"/>
    </source>
</evidence>
<comment type="caution">
    <text evidence="10">The sequence shown here is derived from an EMBL/GenBank/DDBJ whole genome shotgun (WGS) entry which is preliminary data.</text>
</comment>
<dbReference type="InterPro" id="IPR003593">
    <property type="entry name" value="AAA+_ATPase"/>
</dbReference>
<keyword evidence="4" id="KW-0547">Nucleotide-binding</keyword>